<evidence type="ECO:0000313" key="3">
    <source>
        <dbReference type="Proteomes" id="UP001431209"/>
    </source>
</evidence>
<keyword evidence="3" id="KW-1185">Reference proteome</keyword>
<evidence type="ECO:0000256" key="1">
    <source>
        <dbReference type="SAM" id="Coils"/>
    </source>
</evidence>
<gene>
    <name evidence="2" type="ORF">AKO1_007714</name>
</gene>
<accession>A0AAW2YTV5</accession>
<dbReference type="Proteomes" id="UP001431209">
    <property type="component" value="Unassembled WGS sequence"/>
</dbReference>
<dbReference type="AlphaFoldDB" id="A0AAW2YTV5"/>
<proteinExistence type="predicted"/>
<keyword evidence="1" id="KW-0175">Coiled coil</keyword>
<dbReference type="EMBL" id="JAOPGA020000580">
    <property type="protein sequence ID" value="KAL0479617.1"/>
    <property type="molecule type" value="Genomic_DNA"/>
</dbReference>
<organism evidence="2 3">
    <name type="scientific">Acrasis kona</name>
    <dbReference type="NCBI Taxonomy" id="1008807"/>
    <lineage>
        <taxon>Eukaryota</taxon>
        <taxon>Discoba</taxon>
        <taxon>Heterolobosea</taxon>
        <taxon>Tetramitia</taxon>
        <taxon>Eutetramitia</taxon>
        <taxon>Acrasidae</taxon>
        <taxon>Acrasis</taxon>
    </lineage>
</organism>
<evidence type="ECO:0000313" key="2">
    <source>
        <dbReference type="EMBL" id="KAL0479617.1"/>
    </source>
</evidence>
<feature type="coiled-coil region" evidence="1">
    <location>
        <begin position="5"/>
        <end position="79"/>
    </location>
</feature>
<sequence length="106" mass="12158">MNDKIEQLEKSHADLLQNKKSLEAQISELDEILIENRAEIEIKKSTRVDAEEERDIVMVQHLAGEIKILEEETARTQNNLDQIHIVKNIVEAELEGTSKLLVELKS</sequence>
<protein>
    <submittedName>
        <fullName evidence="2">Uncharacterized protein</fullName>
    </submittedName>
</protein>
<name>A0AAW2YTV5_9EUKA</name>
<comment type="caution">
    <text evidence="2">The sequence shown here is derived from an EMBL/GenBank/DDBJ whole genome shotgun (WGS) entry which is preliminary data.</text>
</comment>
<reference evidence="2 3" key="1">
    <citation type="submission" date="2024-03" db="EMBL/GenBank/DDBJ databases">
        <title>The Acrasis kona genome and developmental transcriptomes reveal deep origins of eukaryotic multicellular pathways.</title>
        <authorList>
            <person name="Sheikh S."/>
            <person name="Fu C.-J."/>
            <person name="Brown M.W."/>
            <person name="Baldauf S.L."/>
        </authorList>
    </citation>
    <scope>NUCLEOTIDE SEQUENCE [LARGE SCALE GENOMIC DNA]</scope>
    <source>
        <strain evidence="2 3">ATCC MYA-3509</strain>
    </source>
</reference>